<protein>
    <submittedName>
        <fullName evidence="1">Uncharacterized protein</fullName>
    </submittedName>
</protein>
<name>X1TW35_9ZZZZ</name>
<organism evidence="1">
    <name type="scientific">marine sediment metagenome</name>
    <dbReference type="NCBI Taxonomy" id="412755"/>
    <lineage>
        <taxon>unclassified sequences</taxon>
        <taxon>metagenomes</taxon>
        <taxon>ecological metagenomes</taxon>
    </lineage>
</organism>
<dbReference type="EMBL" id="BARW01020776">
    <property type="protein sequence ID" value="GAI95581.1"/>
    <property type="molecule type" value="Genomic_DNA"/>
</dbReference>
<reference evidence="1" key="1">
    <citation type="journal article" date="2014" name="Front. Microbiol.">
        <title>High frequency of phylogenetically diverse reductive dehalogenase-homologous genes in deep subseafloor sedimentary metagenomes.</title>
        <authorList>
            <person name="Kawai M."/>
            <person name="Futagami T."/>
            <person name="Toyoda A."/>
            <person name="Takaki Y."/>
            <person name="Nishi S."/>
            <person name="Hori S."/>
            <person name="Arai W."/>
            <person name="Tsubouchi T."/>
            <person name="Morono Y."/>
            <person name="Uchiyama I."/>
            <person name="Ito T."/>
            <person name="Fujiyama A."/>
            <person name="Inagaki F."/>
            <person name="Takami H."/>
        </authorList>
    </citation>
    <scope>NUCLEOTIDE SEQUENCE</scope>
    <source>
        <strain evidence="1">Expedition CK06-06</strain>
    </source>
</reference>
<comment type="caution">
    <text evidence="1">The sequence shown here is derived from an EMBL/GenBank/DDBJ whole genome shotgun (WGS) entry which is preliminary data.</text>
</comment>
<feature type="non-terminal residue" evidence="1">
    <location>
        <position position="131"/>
    </location>
</feature>
<sequence>MNQQIQPLQVRALNENTVRGSIVWNLPESIQFTPGETIPVTVTITNPTEERRIYALPWALIQAGVVVSVGHVSVDDTDYWWIDGGETEEISFEISPEITDAYFNISLLGGITLEEEEAEEVEEIIDSLTTY</sequence>
<dbReference type="AlphaFoldDB" id="X1TW35"/>
<gene>
    <name evidence="1" type="ORF">S12H4_35035</name>
</gene>
<evidence type="ECO:0000313" key="1">
    <source>
        <dbReference type="EMBL" id="GAI95581.1"/>
    </source>
</evidence>
<proteinExistence type="predicted"/>
<accession>X1TW35</accession>